<dbReference type="InterPro" id="IPR036388">
    <property type="entry name" value="WH-like_DNA-bd_sf"/>
</dbReference>
<evidence type="ECO:0000313" key="5">
    <source>
        <dbReference type="EMBL" id="AFR90238.1"/>
    </source>
</evidence>
<gene>
    <name evidence="5" type="primary">rps19</name>
</gene>
<keyword evidence="3" id="KW-0687">Ribonucleoprotein</keyword>
<comment type="similarity">
    <text evidence="1">Belongs to the eukaryotic ribosomal protein eS19 family.</text>
</comment>
<dbReference type="GO" id="GO:0006412">
    <property type="term" value="P:translation"/>
    <property type="evidence" value="ECO:0007669"/>
    <property type="project" value="InterPro"/>
</dbReference>
<dbReference type="SMART" id="SM01413">
    <property type="entry name" value="Ribosomal_S19e"/>
    <property type="match status" value="1"/>
</dbReference>
<dbReference type="GO" id="GO:0000028">
    <property type="term" value="P:ribosomal small subunit assembly"/>
    <property type="evidence" value="ECO:0007669"/>
    <property type="project" value="TreeGrafter"/>
</dbReference>
<accession>J9V8Q6</accession>
<evidence type="ECO:0000256" key="2">
    <source>
        <dbReference type="ARBA" id="ARBA00022980"/>
    </source>
</evidence>
<dbReference type="GO" id="GO:0022627">
    <property type="term" value="C:cytosolic small ribosomal subunit"/>
    <property type="evidence" value="ECO:0007669"/>
    <property type="project" value="TreeGrafter"/>
</dbReference>
<evidence type="ECO:0000256" key="1">
    <source>
        <dbReference type="ARBA" id="ARBA00010014"/>
    </source>
</evidence>
<dbReference type="FunFam" id="1.10.10.10:FF:000118">
    <property type="entry name" value="40S ribosomal protein S19"/>
    <property type="match status" value="1"/>
</dbReference>
<keyword evidence="4" id="KW-0732">Signal</keyword>
<dbReference type="SUPFAM" id="SSF46785">
    <property type="entry name" value="Winged helix' DNA-binding domain"/>
    <property type="match status" value="1"/>
</dbReference>
<dbReference type="InterPro" id="IPR001266">
    <property type="entry name" value="Ribosomal_eS19"/>
</dbReference>
<dbReference type="GO" id="GO:0003723">
    <property type="term" value="F:RNA binding"/>
    <property type="evidence" value="ECO:0007669"/>
    <property type="project" value="TreeGrafter"/>
</dbReference>
<evidence type="ECO:0000256" key="4">
    <source>
        <dbReference type="SAM" id="SignalP"/>
    </source>
</evidence>
<sequence>MVVLTYQLSILQIQLAVINSSNAVGVKDVPAKEFIEAFAKHLKKGNKSKIPDTACFKELAPYDPDWLYIRAASIAYQLFMRGKVGLSALRTHYGGKQRWGSSPPHQRQCGGKIIRYCLKRLEDQGLVGQVKYQSEDGTEQTAGKTLTDKGQTDMNRIAGQLIKDKRKLKK</sequence>
<reference evidence="5" key="1">
    <citation type="submission" date="2012-07" db="EMBL/GenBank/DDBJ databases">
        <title>Isolation and comparative analysis of macronuclear nanochromosomes encoding ribosomal proteins from the ciliate Oxytricha (Sterkiella) nova.</title>
        <authorList>
            <person name="Gutierrez J.C."/>
        </authorList>
    </citation>
    <scope>NUCLEOTIDE SEQUENCE</scope>
</reference>
<dbReference type="InterPro" id="IPR036390">
    <property type="entry name" value="WH_DNA-bd_sf"/>
</dbReference>
<dbReference type="PANTHER" id="PTHR11710">
    <property type="entry name" value="40S RIBOSOMAL PROTEIN S19"/>
    <property type="match status" value="1"/>
</dbReference>
<proteinExistence type="inferred from homology"/>
<organism evidence="5">
    <name type="scientific">Sterkiella nova</name>
    <name type="common">Ciliate</name>
    <name type="synonym">Oxytricha nova</name>
    <dbReference type="NCBI Taxonomy" id="200597"/>
    <lineage>
        <taxon>Eukaryota</taxon>
        <taxon>Sar</taxon>
        <taxon>Alveolata</taxon>
        <taxon>Ciliophora</taxon>
        <taxon>Intramacronucleata</taxon>
        <taxon>Spirotrichea</taxon>
        <taxon>Stichotrichia</taxon>
        <taxon>Sporadotrichida</taxon>
        <taxon>Oxytrichidae</taxon>
        <taxon>Stylonychinae</taxon>
        <taxon>Sterkiella</taxon>
    </lineage>
</organism>
<feature type="signal peptide" evidence="4">
    <location>
        <begin position="1"/>
        <end position="23"/>
    </location>
</feature>
<dbReference type="Pfam" id="PF01090">
    <property type="entry name" value="Ribosomal_S19e"/>
    <property type="match status" value="1"/>
</dbReference>
<name>J9V8Q6_STENO</name>
<dbReference type="PANTHER" id="PTHR11710:SF0">
    <property type="entry name" value="40S RIBOSOMAL PROTEIN S19"/>
    <property type="match status" value="1"/>
</dbReference>
<dbReference type="EMBL" id="JX441316">
    <property type="protein sequence ID" value="AFR90238.1"/>
    <property type="molecule type" value="Genomic_DNA"/>
</dbReference>
<keyword evidence="2 5" id="KW-0689">Ribosomal protein</keyword>
<protein>
    <submittedName>
        <fullName evidence="5">S19 ribosomal protein</fullName>
    </submittedName>
</protein>
<dbReference type="Gene3D" id="1.10.10.10">
    <property type="entry name" value="Winged helix-like DNA-binding domain superfamily/Winged helix DNA-binding domain"/>
    <property type="match status" value="1"/>
</dbReference>
<feature type="chain" id="PRO_5003827578" evidence="4">
    <location>
        <begin position="24"/>
        <end position="170"/>
    </location>
</feature>
<dbReference type="GO" id="GO:0003735">
    <property type="term" value="F:structural constituent of ribosome"/>
    <property type="evidence" value="ECO:0007669"/>
    <property type="project" value="InterPro"/>
</dbReference>
<dbReference type="AlphaFoldDB" id="J9V8Q6"/>
<evidence type="ECO:0000256" key="3">
    <source>
        <dbReference type="ARBA" id="ARBA00023274"/>
    </source>
</evidence>